<evidence type="ECO:0000313" key="2">
    <source>
        <dbReference type="EMBL" id="GFC79043.1"/>
    </source>
</evidence>
<keyword evidence="1" id="KW-1133">Transmembrane helix</keyword>
<reference evidence="2" key="1">
    <citation type="journal article" date="2019" name="Sci. Rep.">
        <title>Draft genome of Tanacetum cinerariifolium, the natural source of mosquito coil.</title>
        <authorList>
            <person name="Yamashiro T."/>
            <person name="Shiraishi A."/>
            <person name="Satake H."/>
            <person name="Nakayama K."/>
        </authorList>
    </citation>
    <scope>NUCLEOTIDE SEQUENCE</scope>
</reference>
<protein>
    <submittedName>
        <fullName evidence="2">Uncharacterized protein</fullName>
    </submittedName>
</protein>
<keyword evidence="1" id="KW-0812">Transmembrane</keyword>
<name>A0A699QYL2_TANCI</name>
<comment type="caution">
    <text evidence="2">The sequence shown here is derived from an EMBL/GenBank/DDBJ whole genome shotgun (WGS) entry which is preliminary data.</text>
</comment>
<feature type="non-terminal residue" evidence="2">
    <location>
        <position position="1"/>
    </location>
</feature>
<dbReference type="AlphaFoldDB" id="A0A699QYL2"/>
<sequence length="82" mass="9395">HRIRGLVNRSLMEVVTPILILVWNEVGLIVSLKILIVGHKRKTRWLKNPPSKHLVFEEQELDKQELGKLEVGKSGVDKQLHG</sequence>
<keyword evidence="1" id="KW-0472">Membrane</keyword>
<organism evidence="2">
    <name type="scientific">Tanacetum cinerariifolium</name>
    <name type="common">Dalmatian daisy</name>
    <name type="synonym">Chrysanthemum cinerariifolium</name>
    <dbReference type="NCBI Taxonomy" id="118510"/>
    <lineage>
        <taxon>Eukaryota</taxon>
        <taxon>Viridiplantae</taxon>
        <taxon>Streptophyta</taxon>
        <taxon>Embryophyta</taxon>
        <taxon>Tracheophyta</taxon>
        <taxon>Spermatophyta</taxon>
        <taxon>Magnoliopsida</taxon>
        <taxon>eudicotyledons</taxon>
        <taxon>Gunneridae</taxon>
        <taxon>Pentapetalae</taxon>
        <taxon>asterids</taxon>
        <taxon>campanulids</taxon>
        <taxon>Asterales</taxon>
        <taxon>Asteraceae</taxon>
        <taxon>Asteroideae</taxon>
        <taxon>Anthemideae</taxon>
        <taxon>Anthemidinae</taxon>
        <taxon>Tanacetum</taxon>
    </lineage>
</organism>
<proteinExistence type="predicted"/>
<feature type="transmembrane region" description="Helical" evidence="1">
    <location>
        <begin position="14"/>
        <end position="37"/>
    </location>
</feature>
<accession>A0A699QYL2</accession>
<dbReference type="EMBL" id="BKCJ011068582">
    <property type="protein sequence ID" value="GFC79043.1"/>
    <property type="molecule type" value="Genomic_DNA"/>
</dbReference>
<evidence type="ECO:0000256" key="1">
    <source>
        <dbReference type="SAM" id="Phobius"/>
    </source>
</evidence>
<gene>
    <name evidence="2" type="ORF">Tci_851013</name>
</gene>